<reference evidence="2" key="1">
    <citation type="journal article" date="2014" name="Science">
        <title>The coffee genome provides insight into the convergent evolution of caffeine biosynthesis.</title>
        <authorList>
            <person name="Denoeud F."/>
            <person name="Carretero-Paulet L."/>
            <person name="Dereeper A."/>
            <person name="Droc G."/>
            <person name="Guyot R."/>
            <person name="Pietrella M."/>
            <person name="Zheng C."/>
            <person name="Alberti A."/>
            <person name="Anthony F."/>
            <person name="Aprea G."/>
            <person name="Aury J.M."/>
            <person name="Bento P."/>
            <person name="Bernard M."/>
            <person name="Bocs S."/>
            <person name="Campa C."/>
            <person name="Cenci A."/>
            <person name="Combes M.C."/>
            <person name="Crouzillat D."/>
            <person name="Da Silva C."/>
            <person name="Daddiego L."/>
            <person name="De Bellis F."/>
            <person name="Dussert S."/>
            <person name="Garsmeur O."/>
            <person name="Gayraud T."/>
            <person name="Guignon V."/>
            <person name="Jahn K."/>
            <person name="Jamilloux V."/>
            <person name="Joet T."/>
            <person name="Labadie K."/>
            <person name="Lan T."/>
            <person name="Leclercq J."/>
            <person name="Lepelley M."/>
            <person name="Leroy T."/>
            <person name="Li L.T."/>
            <person name="Librado P."/>
            <person name="Lopez L."/>
            <person name="Munoz A."/>
            <person name="Noel B."/>
            <person name="Pallavicini A."/>
            <person name="Perrotta G."/>
            <person name="Poncet V."/>
            <person name="Pot D."/>
            <person name="Priyono X."/>
            <person name="Rigoreau M."/>
            <person name="Rouard M."/>
            <person name="Rozas J."/>
            <person name="Tranchant-Dubreuil C."/>
            <person name="VanBuren R."/>
            <person name="Zhang Q."/>
            <person name="Andrade A.C."/>
            <person name="Argout X."/>
            <person name="Bertrand B."/>
            <person name="de Kochko A."/>
            <person name="Graziosi G."/>
            <person name="Henry R.J."/>
            <person name="Jayarama X."/>
            <person name="Ming R."/>
            <person name="Nagai C."/>
            <person name="Rounsley S."/>
            <person name="Sankoff D."/>
            <person name="Giuliano G."/>
            <person name="Albert V.A."/>
            <person name="Wincker P."/>
            <person name="Lashermes P."/>
        </authorList>
    </citation>
    <scope>NUCLEOTIDE SEQUENCE [LARGE SCALE GENOMIC DNA]</scope>
    <source>
        <strain evidence="2">cv. DH200-94</strain>
    </source>
</reference>
<sequence>MVQIYRQQISYSHLYPVHTCSKPSKFDSCSLLAIFYYNFSAS</sequence>
<evidence type="ECO:0000313" key="1">
    <source>
        <dbReference type="EMBL" id="CDP08042.1"/>
    </source>
</evidence>
<keyword evidence="2" id="KW-1185">Reference proteome</keyword>
<organism evidence="1 2">
    <name type="scientific">Coffea canephora</name>
    <name type="common">Robusta coffee</name>
    <dbReference type="NCBI Taxonomy" id="49390"/>
    <lineage>
        <taxon>Eukaryota</taxon>
        <taxon>Viridiplantae</taxon>
        <taxon>Streptophyta</taxon>
        <taxon>Embryophyta</taxon>
        <taxon>Tracheophyta</taxon>
        <taxon>Spermatophyta</taxon>
        <taxon>Magnoliopsida</taxon>
        <taxon>eudicotyledons</taxon>
        <taxon>Gunneridae</taxon>
        <taxon>Pentapetalae</taxon>
        <taxon>asterids</taxon>
        <taxon>lamiids</taxon>
        <taxon>Gentianales</taxon>
        <taxon>Rubiaceae</taxon>
        <taxon>Ixoroideae</taxon>
        <taxon>Gardenieae complex</taxon>
        <taxon>Bertiereae - Coffeeae clade</taxon>
        <taxon>Coffeeae</taxon>
        <taxon>Coffea</taxon>
    </lineage>
</organism>
<dbReference type="EMBL" id="HG739114">
    <property type="protein sequence ID" value="CDP08042.1"/>
    <property type="molecule type" value="Genomic_DNA"/>
</dbReference>
<protein>
    <submittedName>
        <fullName evidence="1">Uncharacterized protein</fullName>
    </submittedName>
</protein>
<dbReference type="Gramene" id="CDP08042">
    <property type="protein sequence ID" value="CDP08042"/>
    <property type="gene ID" value="GSCOC_T00026727001"/>
</dbReference>
<proteinExistence type="predicted"/>
<dbReference type="AlphaFoldDB" id="A0A068UIC1"/>
<evidence type="ECO:0000313" key="2">
    <source>
        <dbReference type="Proteomes" id="UP000295252"/>
    </source>
</evidence>
<gene>
    <name evidence="1" type="ORF">GSCOC_T00026727001</name>
</gene>
<name>A0A068UIC1_COFCA</name>
<dbReference type="Proteomes" id="UP000295252">
    <property type="component" value="Chromosome V"/>
</dbReference>
<accession>A0A068UIC1</accession>
<dbReference type="InParanoid" id="A0A068UIC1"/>